<organism evidence="16 17">
    <name type="scientific">Halochromatium salexigens</name>
    <name type="common">Chromatium salexigens</name>
    <dbReference type="NCBI Taxonomy" id="49447"/>
    <lineage>
        <taxon>Bacteria</taxon>
        <taxon>Pseudomonadati</taxon>
        <taxon>Pseudomonadota</taxon>
        <taxon>Gammaproteobacteria</taxon>
        <taxon>Chromatiales</taxon>
        <taxon>Chromatiaceae</taxon>
        <taxon>Halochromatium</taxon>
    </lineage>
</organism>
<protein>
    <recommendedName>
        <fullName evidence="3">histidine kinase</fullName>
        <ecNumber evidence="3">2.7.13.3</ecNumber>
    </recommendedName>
</protein>
<accession>A0AAJ0XGK8</accession>
<keyword evidence="4" id="KW-0808">Transferase</keyword>
<dbReference type="InterPro" id="IPR003594">
    <property type="entry name" value="HATPase_dom"/>
</dbReference>
<dbReference type="Proteomes" id="UP001296967">
    <property type="component" value="Unassembled WGS sequence"/>
</dbReference>
<dbReference type="Pfam" id="PF13426">
    <property type="entry name" value="PAS_9"/>
    <property type="match status" value="1"/>
</dbReference>
<dbReference type="PANTHER" id="PTHR42878">
    <property type="entry name" value="TWO-COMPONENT HISTIDINE KINASE"/>
    <property type="match status" value="1"/>
</dbReference>
<dbReference type="PROSITE" id="PS50112">
    <property type="entry name" value="PAS"/>
    <property type="match status" value="2"/>
</dbReference>
<dbReference type="InterPro" id="IPR013767">
    <property type="entry name" value="PAS_fold"/>
</dbReference>
<evidence type="ECO:0000259" key="14">
    <source>
        <dbReference type="PROSITE" id="PS50112"/>
    </source>
</evidence>
<dbReference type="Gene3D" id="3.30.450.20">
    <property type="entry name" value="PAS domain"/>
    <property type="match status" value="2"/>
</dbReference>
<evidence type="ECO:0000313" key="17">
    <source>
        <dbReference type="Proteomes" id="UP001296967"/>
    </source>
</evidence>
<sequence length="481" mass="52521">MSEASEPSALPTREQAAEPAHPLRKIFDHANDAILLIDPERDRILEANTQASRLLGYDPAELTRDVRISNVHPHEMERLRQFAQDVKTRGQGWTDELSCMRKDGLRLPSEISASVVQVDGRDCIVAMVRDVSARKAAEAALRRSEARFRAFVENAGDGFFLVASDGRILDTNSRAAEMLGYQHAEQLVGCSVLEIDAGLTPETFAQLLAELEIDQPKLLESRHRRRDGSVFPSEVSLCAHGEAQAPSYIALLRDVSQRKSAEAAIARLAEMGEFAAMMVHQIRNPLSTLRMALDYLGRQALTEAARKRLNLAQRESDRLGRLLEDVLAYAGRRTVSPEPVALDALIQALLPSLQALPSVADRRLQVDLGLPETEIQADPAQLREVLINLVVNACEAVAAGDQVSLRTARQPGTASPMIEVRNGGAPIPPEVLARIGQPFFSTKDAGNGLGVAYVRRVAAAHHWAFSLESTADAGTVARLLL</sequence>
<evidence type="ECO:0000256" key="1">
    <source>
        <dbReference type="ARBA" id="ARBA00000085"/>
    </source>
</evidence>
<evidence type="ECO:0000259" key="15">
    <source>
        <dbReference type="PROSITE" id="PS50113"/>
    </source>
</evidence>
<keyword evidence="17" id="KW-1185">Reference proteome</keyword>
<name>A0AAJ0XGK8_HALSE</name>
<evidence type="ECO:0000256" key="12">
    <source>
        <dbReference type="SAM" id="MobiDB-lite"/>
    </source>
</evidence>
<dbReference type="PROSITE" id="PS50109">
    <property type="entry name" value="HIS_KIN"/>
    <property type="match status" value="1"/>
</dbReference>
<dbReference type="PROSITE" id="PS50113">
    <property type="entry name" value="PAC"/>
    <property type="match status" value="1"/>
</dbReference>
<dbReference type="InterPro" id="IPR036890">
    <property type="entry name" value="HATPase_C_sf"/>
</dbReference>
<dbReference type="GO" id="GO:0007234">
    <property type="term" value="P:osmosensory signaling via phosphorelay pathway"/>
    <property type="evidence" value="ECO:0007669"/>
    <property type="project" value="TreeGrafter"/>
</dbReference>
<dbReference type="Pfam" id="PF00512">
    <property type="entry name" value="HisKA"/>
    <property type="match status" value="1"/>
</dbReference>
<dbReference type="CDD" id="cd00082">
    <property type="entry name" value="HisKA"/>
    <property type="match status" value="1"/>
</dbReference>
<dbReference type="EMBL" id="NHSF01000081">
    <property type="protein sequence ID" value="MBK5932219.1"/>
    <property type="molecule type" value="Genomic_DNA"/>
</dbReference>
<dbReference type="CDD" id="cd00130">
    <property type="entry name" value="PAS"/>
    <property type="match status" value="2"/>
</dbReference>
<dbReference type="GO" id="GO:0005524">
    <property type="term" value="F:ATP binding"/>
    <property type="evidence" value="ECO:0007669"/>
    <property type="project" value="UniProtKB-KW"/>
</dbReference>
<dbReference type="RefSeq" id="WP_201247062.1">
    <property type="nucleotide sequence ID" value="NZ_NHSF01000081.1"/>
</dbReference>
<dbReference type="InterPro" id="IPR005467">
    <property type="entry name" value="His_kinase_dom"/>
</dbReference>
<dbReference type="NCBIfam" id="TIGR00229">
    <property type="entry name" value="sensory_box"/>
    <property type="match status" value="2"/>
</dbReference>
<feature type="domain" description="PAS" evidence="14">
    <location>
        <begin position="144"/>
        <end position="185"/>
    </location>
</feature>
<feature type="domain" description="PAS" evidence="14">
    <location>
        <begin position="23"/>
        <end position="90"/>
    </location>
</feature>
<dbReference type="GO" id="GO:0000155">
    <property type="term" value="F:phosphorelay sensor kinase activity"/>
    <property type="evidence" value="ECO:0007669"/>
    <property type="project" value="InterPro"/>
</dbReference>
<comment type="caution">
    <text evidence="16">The sequence shown here is derived from an EMBL/GenBank/DDBJ whole genome shotgun (WGS) entry which is preliminary data.</text>
</comment>
<comment type="subcellular location">
    <subcellularLocation>
        <location evidence="2">Membrane</location>
        <topology evidence="2">Multi-pass membrane protein</topology>
    </subcellularLocation>
</comment>
<dbReference type="SMART" id="SM00387">
    <property type="entry name" value="HATPase_c"/>
    <property type="match status" value="1"/>
</dbReference>
<feature type="domain" description="PAC" evidence="15">
    <location>
        <begin position="217"/>
        <end position="267"/>
    </location>
</feature>
<dbReference type="InterPro" id="IPR035965">
    <property type="entry name" value="PAS-like_dom_sf"/>
</dbReference>
<dbReference type="SUPFAM" id="SSF55874">
    <property type="entry name" value="ATPase domain of HSP90 chaperone/DNA topoisomerase II/histidine kinase"/>
    <property type="match status" value="1"/>
</dbReference>
<keyword evidence="9" id="KW-1133">Transmembrane helix</keyword>
<evidence type="ECO:0000256" key="2">
    <source>
        <dbReference type="ARBA" id="ARBA00004141"/>
    </source>
</evidence>
<feature type="region of interest" description="Disordered" evidence="12">
    <location>
        <begin position="1"/>
        <end position="21"/>
    </location>
</feature>
<keyword evidence="11" id="KW-0472">Membrane</keyword>
<dbReference type="SUPFAM" id="SSF47384">
    <property type="entry name" value="Homodimeric domain of signal transducing histidine kinase"/>
    <property type="match status" value="1"/>
</dbReference>
<reference evidence="16" key="1">
    <citation type="submission" date="2017-05" db="EMBL/GenBank/DDBJ databases">
        <authorList>
            <person name="Imhoff J.F."/>
            <person name="Rahn T."/>
            <person name="Kuenzel S."/>
            <person name="Neulinger S.C."/>
        </authorList>
    </citation>
    <scope>NUCLEOTIDE SEQUENCE</scope>
    <source>
        <strain evidence="16">DSM 4395</strain>
    </source>
</reference>
<reference evidence="16" key="2">
    <citation type="journal article" date="2020" name="Microorganisms">
        <title>Osmotic Adaptation and Compatible Solute Biosynthesis of Phototrophic Bacteria as Revealed from Genome Analyses.</title>
        <authorList>
            <person name="Imhoff J.F."/>
            <person name="Rahn T."/>
            <person name="Kunzel S."/>
            <person name="Keller A."/>
            <person name="Neulinger S.C."/>
        </authorList>
    </citation>
    <scope>NUCLEOTIDE SEQUENCE</scope>
    <source>
        <strain evidence="16">DSM 4395</strain>
    </source>
</reference>
<dbReference type="AlphaFoldDB" id="A0AAJ0XGK8"/>
<evidence type="ECO:0000256" key="10">
    <source>
        <dbReference type="ARBA" id="ARBA00023012"/>
    </source>
</evidence>
<feature type="domain" description="Histidine kinase" evidence="13">
    <location>
        <begin position="277"/>
        <end position="481"/>
    </location>
</feature>
<evidence type="ECO:0000256" key="8">
    <source>
        <dbReference type="ARBA" id="ARBA00022840"/>
    </source>
</evidence>
<dbReference type="GO" id="GO:0016020">
    <property type="term" value="C:membrane"/>
    <property type="evidence" value="ECO:0007669"/>
    <property type="project" value="UniProtKB-SubCell"/>
</dbReference>
<keyword evidence="5" id="KW-0812">Transmembrane</keyword>
<dbReference type="PANTHER" id="PTHR42878:SF7">
    <property type="entry name" value="SENSOR HISTIDINE KINASE GLRK"/>
    <property type="match status" value="1"/>
</dbReference>
<dbReference type="Pfam" id="PF00989">
    <property type="entry name" value="PAS"/>
    <property type="match status" value="1"/>
</dbReference>
<proteinExistence type="predicted"/>
<dbReference type="SUPFAM" id="SSF55785">
    <property type="entry name" value="PYP-like sensor domain (PAS domain)"/>
    <property type="match status" value="2"/>
</dbReference>
<evidence type="ECO:0000256" key="5">
    <source>
        <dbReference type="ARBA" id="ARBA00022692"/>
    </source>
</evidence>
<keyword evidence="7" id="KW-0418">Kinase</keyword>
<evidence type="ECO:0000256" key="4">
    <source>
        <dbReference type="ARBA" id="ARBA00022679"/>
    </source>
</evidence>
<dbReference type="GO" id="GO:0006355">
    <property type="term" value="P:regulation of DNA-templated transcription"/>
    <property type="evidence" value="ECO:0007669"/>
    <property type="project" value="InterPro"/>
</dbReference>
<dbReference type="InterPro" id="IPR036097">
    <property type="entry name" value="HisK_dim/P_sf"/>
</dbReference>
<evidence type="ECO:0000256" key="9">
    <source>
        <dbReference type="ARBA" id="ARBA00022989"/>
    </source>
</evidence>
<dbReference type="InterPro" id="IPR000014">
    <property type="entry name" value="PAS"/>
</dbReference>
<evidence type="ECO:0000256" key="11">
    <source>
        <dbReference type="ARBA" id="ARBA00023136"/>
    </source>
</evidence>
<keyword evidence="6" id="KW-0547">Nucleotide-binding</keyword>
<dbReference type="InterPro" id="IPR003661">
    <property type="entry name" value="HisK_dim/P_dom"/>
</dbReference>
<evidence type="ECO:0000256" key="3">
    <source>
        <dbReference type="ARBA" id="ARBA00012438"/>
    </source>
</evidence>
<dbReference type="GO" id="GO:0000156">
    <property type="term" value="F:phosphorelay response regulator activity"/>
    <property type="evidence" value="ECO:0007669"/>
    <property type="project" value="TreeGrafter"/>
</dbReference>
<evidence type="ECO:0000256" key="6">
    <source>
        <dbReference type="ARBA" id="ARBA00022741"/>
    </source>
</evidence>
<dbReference type="GO" id="GO:0030295">
    <property type="term" value="F:protein kinase activator activity"/>
    <property type="evidence" value="ECO:0007669"/>
    <property type="project" value="TreeGrafter"/>
</dbReference>
<dbReference type="InterPro" id="IPR050351">
    <property type="entry name" value="BphY/WalK/GraS-like"/>
</dbReference>
<dbReference type="InterPro" id="IPR000700">
    <property type="entry name" value="PAS-assoc_C"/>
</dbReference>
<dbReference type="SMART" id="SM00388">
    <property type="entry name" value="HisKA"/>
    <property type="match status" value="1"/>
</dbReference>
<evidence type="ECO:0000313" key="16">
    <source>
        <dbReference type="EMBL" id="MBK5932219.1"/>
    </source>
</evidence>
<comment type="catalytic activity">
    <reaction evidence="1">
        <text>ATP + protein L-histidine = ADP + protein N-phospho-L-histidine.</text>
        <dbReference type="EC" id="2.7.13.3"/>
    </reaction>
</comment>
<dbReference type="SMART" id="SM00091">
    <property type="entry name" value="PAS"/>
    <property type="match status" value="2"/>
</dbReference>
<keyword evidence="8" id="KW-0067">ATP-binding</keyword>
<keyword evidence="10" id="KW-0902">Two-component regulatory system</keyword>
<evidence type="ECO:0000259" key="13">
    <source>
        <dbReference type="PROSITE" id="PS50109"/>
    </source>
</evidence>
<gene>
    <name evidence="16" type="ORF">CCR82_17185</name>
</gene>
<evidence type="ECO:0000256" key="7">
    <source>
        <dbReference type="ARBA" id="ARBA00022777"/>
    </source>
</evidence>
<dbReference type="Gene3D" id="3.30.565.10">
    <property type="entry name" value="Histidine kinase-like ATPase, C-terminal domain"/>
    <property type="match status" value="1"/>
</dbReference>
<dbReference type="Pfam" id="PF02518">
    <property type="entry name" value="HATPase_c"/>
    <property type="match status" value="1"/>
</dbReference>
<dbReference type="EC" id="2.7.13.3" evidence="3"/>
<dbReference type="Gene3D" id="1.10.287.130">
    <property type="match status" value="1"/>
</dbReference>